<dbReference type="EMBL" id="JOTM01000001">
    <property type="protein sequence ID" value="KEK26138.1"/>
    <property type="molecule type" value="Genomic_DNA"/>
</dbReference>
<gene>
    <name evidence="2" type="ORF">BAGA_02570</name>
</gene>
<evidence type="ECO:0000313" key="2">
    <source>
        <dbReference type="EMBL" id="KEK26138.1"/>
    </source>
</evidence>
<keyword evidence="3" id="KW-1185">Reference proteome</keyword>
<dbReference type="PANTHER" id="PTHR41307">
    <property type="entry name" value="MEMBRANE PROTEIN-RELATED"/>
    <property type="match status" value="1"/>
</dbReference>
<dbReference type="SUPFAM" id="SSF158560">
    <property type="entry name" value="BH3980-like"/>
    <property type="match status" value="1"/>
</dbReference>
<feature type="transmembrane region" description="Helical" evidence="1">
    <location>
        <begin position="94"/>
        <end position="120"/>
    </location>
</feature>
<dbReference type="Proteomes" id="UP000027778">
    <property type="component" value="Unassembled WGS sequence"/>
</dbReference>
<dbReference type="Gene3D" id="1.10.1900.10">
    <property type="entry name" value="c-terminal domain of poly(a) binding protein"/>
    <property type="match status" value="1"/>
</dbReference>
<keyword evidence="1" id="KW-0472">Membrane</keyword>
<dbReference type="OrthoDB" id="1655249at2"/>
<feature type="transmembrane region" description="Helical" evidence="1">
    <location>
        <begin position="126"/>
        <end position="150"/>
    </location>
</feature>
<dbReference type="AlphaFoldDB" id="A0A073KUS4"/>
<keyword evidence="1" id="KW-1133">Transmembrane helix</keyword>
<evidence type="ECO:0000313" key="3">
    <source>
        <dbReference type="Proteomes" id="UP000027778"/>
    </source>
</evidence>
<comment type="caution">
    <text evidence="2">The sequence shown here is derived from an EMBL/GenBank/DDBJ whole genome shotgun (WGS) entry which is preliminary data.</text>
</comment>
<name>A0A073KUS4_9BACI</name>
<reference evidence="2 3" key="1">
    <citation type="submission" date="2014-06" db="EMBL/GenBank/DDBJ databases">
        <title>Draft genome sequence of Bacillus gaemokensis JCM 15801 (MCCC 1A00707).</title>
        <authorList>
            <person name="Lai Q."/>
            <person name="Liu Y."/>
            <person name="Shao Z."/>
        </authorList>
    </citation>
    <scope>NUCLEOTIDE SEQUENCE [LARGE SCALE GENOMIC DNA]</scope>
    <source>
        <strain evidence="2 3">JCM 15801</strain>
    </source>
</reference>
<dbReference type="PANTHER" id="PTHR41307:SF1">
    <property type="entry name" value="MEMBRANE PROTEIN"/>
    <property type="match status" value="1"/>
</dbReference>
<dbReference type="eggNOG" id="COG4817">
    <property type="taxonomic scope" value="Bacteria"/>
</dbReference>
<sequence length="223" mass="26168">MNARDLAKMNIQKSESLTEENKKVYEGMRIHLGFANVPELQLEELLLEILNHMLDGQKDEKNAHEIFGPDLEAYCNELIASLPKRNHWQTITNFIFMTSIMFGIYFAFTTGTAFIGSFFIEDTRVSIIHINLIYIAAALWLAIFMLKIVIRISKREAFTEKQTKYRMKIFIFYQILSFVIFLALAFLILDKFLFSFQLQIWQGAILALIFYALYKILYQKVNF</sequence>
<accession>A0A073KUS4</accession>
<feature type="transmembrane region" description="Helical" evidence="1">
    <location>
        <begin position="170"/>
        <end position="188"/>
    </location>
</feature>
<feature type="transmembrane region" description="Helical" evidence="1">
    <location>
        <begin position="200"/>
        <end position="218"/>
    </location>
</feature>
<proteinExistence type="predicted"/>
<organism evidence="2 3">
    <name type="scientific">Bacillus gaemokensis</name>
    <dbReference type="NCBI Taxonomy" id="574375"/>
    <lineage>
        <taxon>Bacteria</taxon>
        <taxon>Bacillati</taxon>
        <taxon>Bacillota</taxon>
        <taxon>Bacilli</taxon>
        <taxon>Bacillales</taxon>
        <taxon>Bacillaceae</taxon>
        <taxon>Bacillus</taxon>
        <taxon>Bacillus cereus group</taxon>
    </lineage>
</organism>
<protein>
    <recommendedName>
        <fullName evidence="4">DUF1129 domain-containing protein</fullName>
    </recommendedName>
</protein>
<evidence type="ECO:0008006" key="4">
    <source>
        <dbReference type="Google" id="ProtNLM"/>
    </source>
</evidence>
<evidence type="ECO:0000256" key="1">
    <source>
        <dbReference type="SAM" id="Phobius"/>
    </source>
</evidence>
<dbReference type="RefSeq" id="WP_033672488.1">
    <property type="nucleotide sequence ID" value="NZ_JOTM01000001.1"/>
</dbReference>
<dbReference type="InterPro" id="IPR036259">
    <property type="entry name" value="MFS_trans_sf"/>
</dbReference>
<dbReference type="SUPFAM" id="SSF103473">
    <property type="entry name" value="MFS general substrate transporter"/>
    <property type="match status" value="1"/>
</dbReference>
<keyword evidence="1" id="KW-0812">Transmembrane</keyword>
<dbReference type="STRING" id="574375.AZF08_02625"/>